<dbReference type="Proteomes" id="UP001054821">
    <property type="component" value="Chromosome 2"/>
</dbReference>
<evidence type="ECO:0000313" key="1">
    <source>
        <dbReference type="EMBL" id="KAI5344039.1"/>
    </source>
</evidence>
<sequence>MSFTHAAVLFQSRVHGPNSEVGAQIYGLAYLPLHACCSSSSSVASAICPTSPCGARVQLTRHRKGTKMKRQQDRRTAETVGVVLNFFSVHLSLGRPRGDWNLQLDRPTYGTR</sequence>
<proteinExistence type="predicted"/>
<evidence type="ECO:0000313" key="2">
    <source>
        <dbReference type="Proteomes" id="UP001054821"/>
    </source>
</evidence>
<protein>
    <submittedName>
        <fullName evidence="1">Uncharacterized protein</fullName>
    </submittedName>
</protein>
<reference evidence="1 2" key="1">
    <citation type="journal article" date="2022" name="G3 (Bethesda)">
        <title>Whole-genome sequence and methylome profiling of the almond [Prunus dulcis (Mill.) D.A. Webb] cultivar 'Nonpareil'.</title>
        <authorList>
            <person name="D'Amico-Willman K.M."/>
            <person name="Ouma W.Z."/>
            <person name="Meulia T."/>
            <person name="Sideli G.M."/>
            <person name="Gradziel T.M."/>
            <person name="Fresnedo-Ramirez J."/>
        </authorList>
    </citation>
    <scope>NUCLEOTIDE SEQUENCE [LARGE SCALE GENOMIC DNA]</scope>
    <source>
        <strain evidence="1">Clone GOH B32 T37-40</strain>
    </source>
</reference>
<comment type="caution">
    <text evidence="1">The sequence shown here is derived from an EMBL/GenBank/DDBJ whole genome shotgun (WGS) entry which is preliminary data.</text>
</comment>
<name>A0AAD4WIM8_PRUDU</name>
<accession>A0AAD4WIM8</accession>
<keyword evidence="2" id="KW-1185">Reference proteome</keyword>
<organism evidence="1 2">
    <name type="scientific">Prunus dulcis</name>
    <name type="common">Almond</name>
    <name type="synonym">Amygdalus dulcis</name>
    <dbReference type="NCBI Taxonomy" id="3755"/>
    <lineage>
        <taxon>Eukaryota</taxon>
        <taxon>Viridiplantae</taxon>
        <taxon>Streptophyta</taxon>
        <taxon>Embryophyta</taxon>
        <taxon>Tracheophyta</taxon>
        <taxon>Spermatophyta</taxon>
        <taxon>Magnoliopsida</taxon>
        <taxon>eudicotyledons</taxon>
        <taxon>Gunneridae</taxon>
        <taxon>Pentapetalae</taxon>
        <taxon>rosids</taxon>
        <taxon>fabids</taxon>
        <taxon>Rosales</taxon>
        <taxon>Rosaceae</taxon>
        <taxon>Amygdaloideae</taxon>
        <taxon>Amygdaleae</taxon>
        <taxon>Prunus</taxon>
    </lineage>
</organism>
<dbReference type="EMBL" id="JAJFAZ020000002">
    <property type="protein sequence ID" value="KAI5344039.1"/>
    <property type="molecule type" value="Genomic_DNA"/>
</dbReference>
<gene>
    <name evidence="1" type="ORF">L3X38_011916</name>
</gene>
<dbReference type="AlphaFoldDB" id="A0AAD4WIM8"/>